<feature type="transmembrane region" description="Helical" evidence="1">
    <location>
        <begin position="70"/>
        <end position="92"/>
    </location>
</feature>
<keyword evidence="1" id="KW-1133">Transmembrane helix</keyword>
<organism evidence="2 3">
    <name type="scientific">Pseudomonas zhanjiangensis</name>
    <dbReference type="NCBI Taxonomy" id="3239015"/>
    <lineage>
        <taxon>Bacteria</taxon>
        <taxon>Pseudomonadati</taxon>
        <taxon>Pseudomonadota</taxon>
        <taxon>Gammaproteobacteria</taxon>
        <taxon>Pseudomonadales</taxon>
        <taxon>Pseudomonadaceae</taxon>
        <taxon>Pseudomonas</taxon>
    </lineage>
</organism>
<dbReference type="EMBL" id="JBFTEG010000047">
    <property type="protein sequence ID" value="MEX6504714.1"/>
    <property type="molecule type" value="Genomic_DNA"/>
</dbReference>
<keyword evidence="1" id="KW-0812">Transmembrane</keyword>
<feature type="non-terminal residue" evidence="2">
    <location>
        <position position="1"/>
    </location>
</feature>
<keyword evidence="1" id="KW-0472">Membrane</keyword>
<evidence type="ECO:0000256" key="1">
    <source>
        <dbReference type="SAM" id="Phobius"/>
    </source>
</evidence>
<dbReference type="Proteomes" id="UP001560296">
    <property type="component" value="Unassembled WGS sequence"/>
</dbReference>
<evidence type="ECO:0000313" key="2">
    <source>
        <dbReference type="EMBL" id="MEX6504714.1"/>
    </source>
</evidence>
<protein>
    <submittedName>
        <fullName evidence="2">Uncharacterized protein</fullName>
    </submittedName>
</protein>
<reference evidence="2 3" key="1">
    <citation type="submission" date="2024-07" db="EMBL/GenBank/DDBJ databases">
        <authorList>
            <person name="Li M."/>
        </authorList>
    </citation>
    <scope>NUCLEOTIDE SEQUENCE [LARGE SCALE GENOMIC DNA]</scope>
    <source>
        <strain evidence="2 3">25A3E</strain>
    </source>
</reference>
<accession>A0ABV3Z020</accession>
<comment type="caution">
    <text evidence="2">The sequence shown here is derived from an EMBL/GenBank/DDBJ whole genome shotgun (WGS) entry which is preliminary data.</text>
</comment>
<name>A0ABV3Z020_9PSED</name>
<evidence type="ECO:0000313" key="3">
    <source>
        <dbReference type="Proteomes" id="UP001560296"/>
    </source>
</evidence>
<proteinExistence type="predicted"/>
<gene>
    <name evidence="2" type="ORF">AB5S05_22005</name>
</gene>
<keyword evidence="3" id="KW-1185">Reference proteome</keyword>
<sequence length="175" mass="19876">TKAAASRLNSAENVRRCLLIRHLSHGEDFRLNRCPGSVDHYICHDPVADTATFFFVMPLPASEDSPEIQVLYWFGFMCFCGVPILLLLYNLVQPVPLPVRFNRQRQEVCVPQSDGSHWIDLIERKKLAPPPQFTDPAILEWSKPLPHDEWAKRSSELEQAIALREAELGADQVTA</sequence>